<dbReference type="AlphaFoldDB" id="A0A4Q7MRY1"/>
<dbReference type="InterPro" id="IPR027417">
    <property type="entry name" value="P-loop_NTPase"/>
</dbReference>
<organism evidence="4 5">
    <name type="scientific">Pseudobacter ginsenosidimutans</name>
    <dbReference type="NCBI Taxonomy" id="661488"/>
    <lineage>
        <taxon>Bacteria</taxon>
        <taxon>Pseudomonadati</taxon>
        <taxon>Bacteroidota</taxon>
        <taxon>Chitinophagia</taxon>
        <taxon>Chitinophagales</taxon>
        <taxon>Chitinophagaceae</taxon>
        <taxon>Pseudobacter</taxon>
    </lineage>
</organism>
<keyword evidence="1" id="KW-0547">Nucleotide-binding</keyword>
<dbReference type="Pfam" id="PF06414">
    <property type="entry name" value="Zeta_toxin"/>
    <property type="match status" value="1"/>
</dbReference>
<dbReference type="InterPro" id="IPR010488">
    <property type="entry name" value="Zeta_toxin_domain"/>
</dbReference>
<dbReference type="Gene3D" id="3.40.50.300">
    <property type="entry name" value="P-loop containing nucleotide triphosphate hydrolases"/>
    <property type="match status" value="1"/>
</dbReference>
<evidence type="ECO:0000256" key="1">
    <source>
        <dbReference type="ARBA" id="ARBA00022741"/>
    </source>
</evidence>
<dbReference type="GO" id="GO:0005524">
    <property type="term" value="F:ATP binding"/>
    <property type="evidence" value="ECO:0007669"/>
    <property type="project" value="UniProtKB-KW"/>
</dbReference>
<proteinExistence type="predicted"/>
<evidence type="ECO:0000313" key="5">
    <source>
        <dbReference type="Proteomes" id="UP000293874"/>
    </source>
</evidence>
<sequence length="141" mass="15923">MIKKEGLNLFIIAGPNGAGKSVFSSSIVKIDDEIFDGDKFVSELKEKYPEIGSDLLQDRVDEYEFRQAKENAINGKTSFAFETNFSSSDPTKSLREFRNAGYKVNLIFMGMNSIAECIQRVRIRVRSGGHRVLEESIVYNL</sequence>
<protein>
    <submittedName>
        <fullName evidence="4">Zeta toxin</fullName>
    </submittedName>
</protein>
<keyword evidence="2" id="KW-0067">ATP-binding</keyword>
<dbReference type="OrthoDB" id="9791543at2"/>
<dbReference type="PANTHER" id="PTHR39206">
    <property type="entry name" value="SLL8004 PROTEIN"/>
    <property type="match status" value="1"/>
</dbReference>
<evidence type="ECO:0000313" key="4">
    <source>
        <dbReference type="EMBL" id="RZS71208.1"/>
    </source>
</evidence>
<dbReference type="GO" id="GO:0016301">
    <property type="term" value="F:kinase activity"/>
    <property type="evidence" value="ECO:0007669"/>
    <property type="project" value="InterPro"/>
</dbReference>
<keyword evidence="5" id="KW-1185">Reference proteome</keyword>
<dbReference type="Proteomes" id="UP000293874">
    <property type="component" value="Unassembled WGS sequence"/>
</dbReference>
<dbReference type="RefSeq" id="WP_130541735.1">
    <property type="nucleotide sequence ID" value="NZ_CP042431.1"/>
</dbReference>
<comment type="caution">
    <text evidence="4">The sequence shown here is derived from an EMBL/GenBank/DDBJ whole genome shotgun (WGS) entry which is preliminary data.</text>
</comment>
<gene>
    <name evidence="4" type="ORF">EV199_3109</name>
</gene>
<dbReference type="SUPFAM" id="SSF52540">
    <property type="entry name" value="P-loop containing nucleoside triphosphate hydrolases"/>
    <property type="match status" value="1"/>
</dbReference>
<name>A0A4Q7MRY1_9BACT</name>
<reference evidence="4 5" key="1">
    <citation type="submission" date="2019-02" db="EMBL/GenBank/DDBJ databases">
        <title>Genomic Encyclopedia of Type Strains, Phase IV (KMG-IV): sequencing the most valuable type-strain genomes for metagenomic binning, comparative biology and taxonomic classification.</title>
        <authorList>
            <person name="Goeker M."/>
        </authorList>
    </citation>
    <scope>NUCLEOTIDE SEQUENCE [LARGE SCALE GENOMIC DNA]</scope>
    <source>
        <strain evidence="4 5">DSM 18116</strain>
    </source>
</reference>
<evidence type="ECO:0000259" key="3">
    <source>
        <dbReference type="Pfam" id="PF06414"/>
    </source>
</evidence>
<feature type="domain" description="Zeta toxin" evidence="3">
    <location>
        <begin position="10"/>
        <end position="132"/>
    </location>
</feature>
<evidence type="ECO:0000256" key="2">
    <source>
        <dbReference type="ARBA" id="ARBA00022840"/>
    </source>
</evidence>
<dbReference type="PANTHER" id="PTHR39206:SF1">
    <property type="entry name" value="SLL8004 PROTEIN"/>
    <property type="match status" value="1"/>
</dbReference>
<accession>A0A4Q7MRY1</accession>
<dbReference type="EMBL" id="SGXA01000002">
    <property type="protein sequence ID" value="RZS71208.1"/>
    <property type="molecule type" value="Genomic_DNA"/>
</dbReference>